<protein>
    <recommendedName>
        <fullName evidence="4">Large ribosomal subunit protein uL24c</fullName>
    </recommendedName>
</protein>
<feature type="domain" description="Large ribosomal subunit protein uL24 C-terminal" evidence="6">
    <location>
        <begin position="55"/>
        <end position="88"/>
    </location>
</feature>
<geneLocation type="chloroplast" evidence="7"/>
<keyword evidence="4" id="KW-0699">rRNA-binding</keyword>
<reference evidence="7" key="1">
    <citation type="submission" date="2020-06" db="EMBL/GenBank/DDBJ databases">
        <title>Organellar genomes of a novel haptophyte.</title>
        <authorList>
            <person name="Kamikawa R."/>
            <person name="Miyashita H."/>
        </authorList>
    </citation>
    <scope>NUCLEOTIDE SEQUENCE</scope>
    <source>
        <strain evidence="7">NIES-3900</strain>
    </source>
</reference>
<comment type="similarity">
    <text evidence="1 4">Belongs to the universal ribosomal protein uL24 family.</text>
</comment>
<gene>
    <name evidence="4 7" type="primary">rpl24</name>
</gene>
<keyword evidence="3 4" id="KW-0687">Ribonucleoprotein</keyword>
<dbReference type="InterPro" id="IPR041988">
    <property type="entry name" value="Ribosomal_uL24_KOW"/>
</dbReference>
<comment type="subcellular location">
    <subcellularLocation>
        <location evidence="4">Plastid</location>
        <location evidence="4">Chloroplast</location>
    </subcellularLocation>
</comment>
<dbReference type="Pfam" id="PF17136">
    <property type="entry name" value="ribosomal_L24"/>
    <property type="match status" value="1"/>
</dbReference>
<evidence type="ECO:0000256" key="3">
    <source>
        <dbReference type="ARBA" id="ARBA00023274"/>
    </source>
</evidence>
<dbReference type="AlphaFoldDB" id="A0A7R6WF34"/>
<dbReference type="InterPro" id="IPR057264">
    <property type="entry name" value="Ribosomal_uL24_C"/>
</dbReference>
<keyword evidence="7" id="KW-0934">Plastid</keyword>
<dbReference type="GO" id="GO:1990904">
    <property type="term" value="C:ribonucleoprotein complex"/>
    <property type="evidence" value="ECO:0007669"/>
    <property type="project" value="UniProtKB-KW"/>
</dbReference>
<evidence type="ECO:0000259" key="6">
    <source>
        <dbReference type="Pfam" id="PF17136"/>
    </source>
</evidence>
<name>A0A7R6WF34_9EUKA</name>
<dbReference type="GO" id="GO:0005840">
    <property type="term" value="C:ribosome"/>
    <property type="evidence" value="ECO:0007669"/>
    <property type="project" value="UniProtKB-KW"/>
</dbReference>
<comment type="function">
    <text evidence="4">One of two assembly initiator proteins, it binds directly to the 5'-end of the 23S rRNA, where it nucleates assembly of the 50S subunit.</text>
</comment>
<evidence type="ECO:0000256" key="2">
    <source>
        <dbReference type="ARBA" id="ARBA00022980"/>
    </source>
</evidence>
<dbReference type="Gene3D" id="2.30.30.30">
    <property type="match status" value="1"/>
</dbReference>
<evidence type="ECO:0000259" key="5">
    <source>
        <dbReference type="Pfam" id="PF00467"/>
    </source>
</evidence>
<dbReference type="SUPFAM" id="SSF50104">
    <property type="entry name" value="Translation proteins SH3-like domain"/>
    <property type="match status" value="1"/>
</dbReference>
<dbReference type="InterPro" id="IPR003256">
    <property type="entry name" value="Ribosomal_uL24"/>
</dbReference>
<dbReference type="GO" id="GO:0006412">
    <property type="term" value="P:translation"/>
    <property type="evidence" value="ECO:0007669"/>
    <property type="project" value="UniProtKB-UniRule"/>
</dbReference>
<sequence length="89" mass="10276">MYKKIEKKQKRSKKKNFLFKNGDLVKVVSGKQKETKSGKIIEVLKNKNQVIIEGVNIRTKHVKPMKEGDTGEIIRREFPISVSNVKHLS</sequence>
<dbReference type="EMBL" id="LC564893">
    <property type="protein sequence ID" value="BCG67731.1"/>
    <property type="molecule type" value="Genomic_DNA"/>
</dbReference>
<dbReference type="CDD" id="cd06089">
    <property type="entry name" value="KOW_RPL26"/>
    <property type="match status" value="1"/>
</dbReference>
<dbReference type="GO" id="GO:0003735">
    <property type="term" value="F:structural constituent of ribosome"/>
    <property type="evidence" value="ECO:0007669"/>
    <property type="project" value="InterPro"/>
</dbReference>
<evidence type="ECO:0000256" key="4">
    <source>
        <dbReference type="HAMAP-Rule" id="MF_01326"/>
    </source>
</evidence>
<dbReference type="NCBIfam" id="TIGR01079">
    <property type="entry name" value="rplX_bact"/>
    <property type="match status" value="1"/>
</dbReference>
<feature type="domain" description="KOW" evidence="5">
    <location>
        <begin position="22"/>
        <end position="53"/>
    </location>
</feature>
<proteinExistence type="inferred from homology"/>
<dbReference type="GO" id="GO:0009507">
    <property type="term" value="C:chloroplast"/>
    <property type="evidence" value="ECO:0007669"/>
    <property type="project" value="UniProtKB-SubCell"/>
</dbReference>
<keyword evidence="4" id="KW-0694">RNA-binding</keyword>
<dbReference type="InterPro" id="IPR014722">
    <property type="entry name" value="Rib_uL2_dom2"/>
</dbReference>
<dbReference type="GO" id="GO:0019843">
    <property type="term" value="F:rRNA binding"/>
    <property type="evidence" value="ECO:0007669"/>
    <property type="project" value="UniProtKB-UniRule"/>
</dbReference>
<dbReference type="PANTHER" id="PTHR12903">
    <property type="entry name" value="MITOCHONDRIAL RIBOSOMAL PROTEIN L24"/>
    <property type="match status" value="1"/>
</dbReference>
<dbReference type="InterPro" id="IPR008991">
    <property type="entry name" value="Translation_prot_SH3-like_sf"/>
</dbReference>
<accession>A0A7R6WF34</accession>
<dbReference type="Pfam" id="PF00467">
    <property type="entry name" value="KOW"/>
    <property type="match status" value="1"/>
</dbReference>
<organism evidence="7">
    <name type="scientific">Haptophyceae sp. NIES-3900</name>
    <dbReference type="NCBI Taxonomy" id="2748608"/>
    <lineage>
        <taxon>Eukaryota</taxon>
        <taxon>Haptista</taxon>
        <taxon>Haptophyta</taxon>
    </lineage>
</organism>
<evidence type="ECO:0000256" key="1">
    <source>
        <dbReference type="ARBA" id="ARBA00010618"/>
    </source>
</evidence>
<dbReference type="InterPro" id="IPR005824">
    <property type="entry name" value="KOW"/>
</dbReference>
<comment type="subunit">
    <text evidence="4">Part of the 50S ribosomal subunit.</text>
</comment>
<keyword evidence="2 4" id="KW-0689">Ribosomal protein</keyword>
<keyword evidence="7" id="KW-0150">Chloroplast</keyword>
<dbReference type="HAMAP" id="MF_01326_B">
    <property type="entry name" value="Ribosomal_uL24_B"/>
    <property type="match status" value="1"/>
</dbReference>
<evidence type="ECO:0000313" key="7">
    <source>
        <dbReference type="EMBL" id="BCG67731.1"/>
    </source>
</evidence>